<sequence length="323" mass="37389">MKERLNAYRRACLKAVEYQLGFQLPDGGYIWEGYVKDAYYKQPLSWQLNGHSGEALRLLNWVRKNKLLQNDGQLKDYNGDLYKHSWFFQGAHLLGQFDLSYPVMSFLLSQQAPCGGLPHFVGDKVIRSLSTAWTGISVLYFGNIDAAKKIAQCSISMLEQQPREDRFYFQMTRDGKLVTEKEDPEAQFIDATKPRQCYWEAGFPMLFMCKMYQATGDKSYLDFAKRFFEFYLRFYKDNFSYWGSGKGALAAATYYMLTGDEKAKEKACEFCDFVVKTQLPDGSFHYEDTPDELLYHVDHAACFSVWVRGVLNVLESLEKINLV</sequence>
<comment type="caution">
    <text evidence="1">The sequence shown here is derived from an EMBL/GenBank/DDBJ whole genome shotgun (WGS) entry which is preliminary data.</text>
</comment>
<dbReference type="Proteomes" id="UP000267654">
    <property type="component" value="Unassembled WGS sequence"/>
</dbReference>
<dbReference type="GO" id="GO:0005975">
    <property type="term" value="P:carbohydrate metabolic process"/>
    <property type="evidence" value="ECO:0007669"/>
    <property type="project" value="InterPro"/>
</dbReference>
<dbReference type="SUPFAM" id="SSF48239">
    <property type="entry name" value="Terpenoid cyclases/Protein prenyltransferases"/>
    <property type="match status" value="1"/>
</dbReference>
<name>A0A662DBF7_UNCAE</name>
<protein>
    <submittedName>
        <fullName evidence="1">Uncharacterized protein</fullName>
    </submittedName>
</protein>
<reference evidence="1 2" key="1">
    <citation type="submission" date="2018-06" db="EMBL/GenBank/DDBJ databases">
        <title>Extensive metabolic versatility and redundancy in microbially diverse, dynamic hydrothermal sediments.</title>
        <authorList>
            <person name="Dombrowski N."/>
            <person name="Teske A."/>
            <person name="Baker B.J."/>
        </authorList>
    </citation>
    <scope>NUCLEOTIDE SEQUENCE [LARGE SCALE GENOMIC DNA]</scope>
    <source>
        <strain evidence="1">B19_G9</strain>
    </source>
</reference>
<evidence type="ECO:0000313" key="1">
    <source>
        <dbReference type="EMBL" id="RLE12188.1"/>
    </source>
</evidence>
<dbReference type="InterPro" id="IPR008930">
    <property type="entry name" value="Terpenoid_cyclase/PrenylTrfase"/>
</dbReference>
<accession>A0A662DBF7</accession>
<dbReference type="InterPro" id="IPR012341">
    <property type="entry name" value="6hp_glycosidase-like_sf"/>
</dbReference>
<dbReference type="Gene3D" id="1.50.10.10">
    <property type="match status" value="1"/>
</dbReference>
<dbReference type="SUPFAM" id="SSF48208">
    <property type="entry name" value="Six-hairpin glycosidases"/>
    <property type="match status" value="1"/>
</dbReference>
<gene>
    <name evidence="1" type="ORF">DRI96_04930</name>
</gene>
<dbReference type="AlphaFoldDB" id="A0A662DBF7"/>
<dbReference type="InterPro" id="IPR008928">
    <property type="entry name" value="6-hairpin_glycosidase_sf"/>
</dbReference>
<dbReference type="EMBL" id="QMQB01000178">
    <property type="protein sequence ID" value="RLE12188.1"/>
    <property type="molecule type" value="Genomic_DNA"/>
</dbReference>
<organism evidence="1 2">
    <name type="scientific">Aerophobetes bacterium</name>
    <dbReference type="NCBI Taxonomy" id="2030807"/>
    <lineage>
        <taxon>Bacteria</taxon>
        <taxon>Candidatus Aerophobota</taxon>
    </lineage>
</organism>
<proteinExistence type="predicted"/>
<evidence type="ECO:0000313" key="2">
    <source>
        <dbReference type="Proteomes" id="UP000267654"/>
    </source>
</evidence>